<dbReference type="InterPro" id="IPR011993">
    <property type="entry name" value="PH-like_dom_sf"/>
</dbReference>
<dbReference type="Pfam" id="PF16988">
    <property type="entry name" value="Vps36-NZF-N"/>
    <property type="match status" value="1"/>
</dbReference>
<dbReference type="Pfam" id="PF11605">
    <property type="entry name" value="Vps36_ESCRT-II"/>
    <property type="match status" value="1"/>
</dbReference>
<gene>
    <name evidence="4" type="ORF">B9Z19DRAFT_1099673</name>
</gene>
<feature type="domain" description="Vacuolar protein-sorting-associated protein 36 NZF-N zinc-finger" evidence="3">
    <location>
        <begin position="105"/>
        <end position="153"/>
    </location>
</feature>
<keyword evidence="5" id="KW-1185">Reference proteome</keyword>
<reference evidence="4 5" key="1">
    <citation type="submission" date="2017-04" db="EMBL/GenBank/DDBJ databases">
        <title>Draft genome sequence of Tuber borchii Vittad., a whitish edible truffle.</title>
        <authorList>
            <consortium name="DOE Joint Genome Institute"/>
            <person name="Murat C."/>
            <person name="Kuo A."/>
            <person name="Barry K.W."/>
            <person name="Clum A."/>
            <person name="Dockter R.B."/>
            <person name="Fauchery L."/>
            <person name="Iotti M."/>
            <person name="Kohler A."/>
            <person name="Labutti K."/>
            <person name="Lindquist E.A."/>
            <person name="Lipzen A."/>
            <person name="Ohm R.A."/>
            <person name="Wang M."/>
            <person name="Grigoriev I.V."/>
            <person name="Zambonelli A."/>
            <person name="Martin F.M."/>
        </authorList>
    </citation>
    <scope>NUCLEOTIDE SEQUENCE [LARGE SCALE GENOMIC DNA]</scope>
    <source>
        <strain evidence="4 5">Tbo3840</strain>
    </source>
</reference>
<sequence>MIFLTLPLRFLAHSCSPMRYCYSRRTRSGFTKGRVQYLTSHCACYVDNEDPRKFSVAVELKNADLIEYYIGFLKSSPEIMLLIKPSTTTSATANNFTSSPGNRSAASTGAWICPILSFSNPILLNYIPQATPIGSIPPCLACGIRASPGVLESSPQLLPRRSPTPLSLLSLLYSTGSKPTPSPATTAASTNNSSEATFACPKYTFLNYPSLCPGEICGERLLCPDLTPDQLLEIRRGESPALTSISRKGGLISENGEVVKISFRPFGEKGKWLVQNPLPVPTAGQSGNGGASRGGGFRLNPC</sequence>
<feature type="domain" description="GLUE N-terminal" evidence="2">
    <location>
        <begin position="22"/>
        <end position="84"/>
    </location>
</feature>
<dbReference type="SUPFAM" id="SSF50729">
    <property type="entry name" value="PH domain-like"/>
    <property type="match status" value="1"/>
</dbReference>
<dbReference type="GO" id="GO:0032266">
    <property type="term" value="F:phosphatidylinositol-3-phosphate binding"/>
    <property type="evidence" value="ECO:0007669"/>
    <property type="project" value="InterPro"/>
</dbReference>
<dbReference type="InterPro" id="IPR031558">
    <property type="entry name" value="Vps36-NZF-N"/>
</dbReference>
<feature type="region of interest" description="Disordered" evidence="1">
    <location>
        <begin position="280"/>
        <end position="302"/>
    </location>
</feature>
<dbReference type="InterPro" id="IPR036443">
    <property type="entry name" value="Znf_RanBP2_sf"/>
</dbReference>
<accession>A0A2T7A1I2</accession>
<evidence type="ECO:0000313" key="4">
    <source>
        <dbReference type="EMBL" id="PUU81596.1"/>
    </source>
</evidence>
<dbReference type="EMBL" id="NESQ01000043">
    <property type="protein sequence ID" value="PUU81596.1"/>
    <property type="molecule type" value="Genomic_DNA"/>
</dbReference>
<feature type="compositionally biased region" description="Gly residues" evidence="1">
    <location>
        <begin position="286"/>
        <end position="302"/>
    </location>
</feature>
<dbReference type="InterPro" id="IPR021648">
    <property type="entry name" value="GLUE_dom"/>
</dbReference>
<evidence type="ECO:0000313" key="5">
    <source>
        <dbReference type="Proteomes" id="UP000244722"/>
    </source>
</evidence>
<name>A0A2T7A1I2_TUBBO</name>
<dbReference type="Proteomes" id="UP000244722">
    <property type="component" value="Unassembled WGS sequence"/>
</dbReference>
<organism evidence="4 5">
    <name type="scientific">Tuber borchii</name>
    <name type="common">White truffle</name>
    <dbReference type="NCBI Taxonomy" id="42251"/>
    <lineage>
        <taxon>Eukaryota</taxon>
        <taxon>Fungi</taxon>
        <taxon>Dikarya</taxon>
        <taxon>Ascomycota</taxon>
        <taxon>Pezizomycotina</taxon>
        <taxon>Pezizomycetes</taxon>
        <taxon>Pezizales</taxon>
        <taxon>Tuberaceae</taxon>
        <taxon>Tuber</taxon>
    </lineage>
</organism>
<proteinExistence type="predicted"/>
<evidence type="ECO:0000256" key="1">
    <source>
        <dbReference type="SAM" id="MobiDB-lite"/>
    </source>
</evidence>
<dbReference type="Gene3D" id="2.30.29.30">
    <property type="entry name" value="Pleckstrin-homology domain (PH domain)/Phosphotyrosine-binding domain (PTB)"/>
    <property type="match status" value="1"/>
</dbReference>
<dbReference type="STRING" id="42251.A0A2T7A1I2"/>
<dbReference type="GO" id="GO:0043130">
    <property type="term" value="F:ubiquitin binding"/>
    <property type="evidence" value="ECO:0007669"/>
    <property type="project" value="InterPro"/>
</dbReference>
<dbReference type="AlphaFoldDB" id="A0A2T7A1I2"/>
<dbReference type="OrthoDB" id="271448at2759"/>
<evidence type="ECO:0000259" key="2">
    <source>
        <dbReference type="Pfam" id="PF11605"/>
    </source>
</evidence>
<protein>
    <submittedName>
        <fullName evidence="4">Uncharacterized protein</fullName>
    </submittedName>
</protein>
<evidence type="ECO:0000259" key="3">
    <source>
        <dbReference type="Pfam" id="PF16988"/>
    </source>
</evidence>
<dbReference type="SUPFAM" id="SSF90209">
    <property type="entry name" value="Ran binding protein zinc finger-like"/>
    <property type="match status" value="1"/>
</dbReference>
<comment type="caution">
    <text evidence="4">The sequence shown here is derived from an EMBL/GenBank/DDBJ whole genome shotgun (WGS) entry which is preliminary data.</text>
</comment>